<sequence>MSEDDATGRLKSIVAEFGADGGTLHVLGSDGMLHLTAYAPEMPASVLETIRIIPVGKGMAGLAVERAAPVDACNIQTDDSGDVRPGARLTGLKGAIVVPVFDGERVVGALGIGNVYERTFTQDEVDRLLAAGREFVALSENHG</sequence>
<name>A0A369TII3_9PROT</name>
<accession>A0A369TII3</accession>
<keyword evidence="3" id="KW-1185">Reference proteome</keyword>
<reference evidence="2 3" key="1">
    <citation type="submission" date="2018-07" db="EMBL/GenBank/DDBJ databases">
        <title>Venubactetium sediminum gen. nov., sp. nov., isolated from a marine solar saltern.</title>
        <authorList>
            <person name="Wang S."/>
        </authorList>
    </citation>
    <scope>NUCLEOTIDE SEQUENCE [LARGE SCALE GENOMIC DNA]</scope>
    <source>
        <strain evidence="2 3">WD2A32</strain>
    </source>
</reference>
<proteinExistence type="predicted"/>
<evidence type="ECO:0000259" key="1">
    <source>
        <dbReference type="Pfam" id="PF13185"/>
    </source>
</evidence>
<feature type="domain" description="GAF" evidence="1">
    <location>
        <begin position="2"/>
        <end position="127"/>
    </location>
</feature>
<evidence type="ECO:0000313" key="3">
    <source>
        <dbReference type="Proteomes" id="UP000253941"/>
    </source>
</evidence>
<dbReference type="SUPFAM" id="SSF55781">
    <property type="entry name" value="GAF domain-like"/>
    <property type="match status" value="1"/>
</dbReference>
<dbReference type="InterPro" id="IPR029016">
    <property type="entry name" value="GAF-like_dom_sf"/>
</dbReference>
<dbReference type="Pfam" id="PF13185">
    <property type="entry name" value="GAF_2"/>
    <property type="match status" value="1"/>
</dbReference>
<dbReference type="RefSeq" id="WP_114581261.1">
    <property type="nucleotide sequence ID" value="NZ_QPMH01000004.1"/>
</dbReference>
<evidence type="ECO:0000313" key="2">
    <source>
        <dbReference type="EMBL" id="RDD62686.1"/>
    </source>
</evidence>
<comment type="caution">
    <text evidence="2">The sequence shown here is derived from an EMBL/GenBank/DDBJ whole genome shotgun (WGS) entry which is preliminary data.</text>
</comment>
<gene>
    <name evidence="2" type="ORF">DRB17_05865</name>
</gene>
<dbReference type="Proteomes" id="UP000253941">
    <property type="component" value="Unassembled WGS sequence"/>
</dbReference>
<dbReference type="Gene3D" id="3.30.450.40">
    <property type="match status" value="1"/>
</dbReference>
<protein>
    <submittedName>
        <fullName evidence="2">GAF domain-containing protein</fullName>
    </submittedName>
</protein>
<dbReference type="EMBL" id="QPMH01000004">
    <property type="protein sequence ID" value="RDD62686.1"/>
    <property type="molecule type" value="Genomic_DNA"/>
</dbReference>
<dbReference type="InterPro" id="IPR003018">
    <property type="entry name" value="GAF"/>
</dbReference>
<dbReference type="AlphaFoldDB" id="A0A369TII3"/>
<organism evidence="2 3">
    <name type="scientific">Ferruginivarius sediminum</name>
    <dbReference type="NCBI Taxonomy" id="2661937"/>
    <lineage>
        <taxon>Bacteria</taxon>
        <taxon>Pseudomonadati</taxon>
        <taxon>Pseudomonadota</taxon>
        <taxon>Alphaproteobacteria</taxon>
        <taxon>Rhodospirillales</taxon>
        <taxon>Rhodospirillaceae</taxon>
        <taxon>Ferruginivarius</taxon>
    </lineage>
</organism>